<evidence type="ECO:0000256" key="1">
    <source>
        <dbReference type="SAM" id="MobiDB-lite"/>
    </source>
</evidence>
<feature type="domain" description="FMR1-interacting protein 1 conserved" evidence="2">
    <location>
        <begin position="111"/>
        <end position="145"/>
    </location>
</feature>
<feature type="compositionally biased region" description="Low complexity" evidence="1">
    <location>
        <begin position="174"/>
        <end position="183"/>
    </location>
</feature>
<evidence type="ECO:0000313" key="3">
    <source>
        <dbReference type="EMBL" id="VDO63429.1"/>
    </source>
</evidence>
<keyword evidence="4" id="KW-1185">Reference proteome</keyword>
<dbReference type="AlphaFoldDB" id="A0A3P7XBY6"/>
<dbReference type="EMBL" id="UZAI01001587">
    <property type="protein sequence ID" value="VDO63429.1"/>
    <property type="molecule type" value="Genomic_DNA"/>
</dbReference>
<accession>A0A3P7XBY6</accession>
<sequence length="420" mass="48774">MRLFELIVMELPPFELLYTTSDILNELETALEELDQSKLFKDVGRRRRRRRNGGLYGVGFEAEDPDYYNPVGICCDIAFYTNEEYKRHLDSHVKIHNSGLFNVIYRETCDKSVKVWRESRKRNYPTIERVEAKKKLIKERIERGEIFETPQFGSMNKPNSNVLRSSQIGEVNASSNKMSTSSKKTSKTSKQCQINSPNSVVTNQESSIRLVPTDYDSESTDNDNITVKDKSSCDIIDPTTESLNNTSSSRLRKRGRKQKGDKTNDNPDNENTENSRDDPFASHPLVKLQVKRRQCLSDIHRIHSRPTLLQMVGIFYLSVNNSTRKYLDLPDRCWYIDVVVGLAYRDEPIELYWLEQPFLKVLPCQTGRLKNGKTKSSKPKVRRRSRTADCTELLAEDIRKERNQLMQCIRYIVNENFFQG</sequence>
<dbReference type="InterPro" id="IPR019496">
    <property type="entry name" value="NUFIP1_cons_dom"/>
</dbReference>
<dbReference type="GO" id="GO:0000492">
    <property type="term" value="P:box C/D snoRNP assembly"/>
    <property type="evidence" value="ECO:0007669"/>
    <property type="project" value="TreeGrafter"/>
</dbReference>
<dbReference type="InterPro" id="IPR039136">
    <property type="entry name" value="NUFIP1-like"/>
</dbReference>
<protein>
    <recommendedName>
        <fullName evidence="2">FMR1-interacting protein 1 conserved domain-containing protein</fullName>
    </recommendedName>
</protein>
<dbReference type="GO" id="GO:0005634">
    <property type="term" value="C:nucleus"/>
    <property type="evidence" value="ECO:0007669"/>
    <property type="project" value="TreeGrafter"/>
</dbReference>
<reference evidence="3 4" key="1">
    <citation type="submission" date="2018-11" db="EMBL/GenBank/DDBJ databases">
        <authorList>
            <consortium name="Pathogen Informatics"/>
        </authorList>
    </citation>
    <scope>NUCLEOTIDE SEQUENCE [LARGE SCALE GENOMIC DNA]</scope>
    <source>
        <strain evidence="3 4">Zambia</strain>
    </source>
</reference>
<gene>
    <name evidence="3" type="ORF">SMRZ_LOCUS4846</name>
</gene>
<dbReference type="Pfam" id="PF10453">
    <property type="entry name" value="NUFIP1"/>
    <property type="match status" value="1"/>
</dbReference>
<organism evidence="3 4">
    <name type="scientific">Schistosoma margrebowiei</name>
    <dbReference type="NCBI Taxonomy" id="48269"/>
    <lineage>
        <taxon>Eukaryota</taxon>
        <taxon>Metazoa</taxon>
        <taxon>Spiralia</taxon>
        <taxon>Lophotrochozoa</taxon>
        <taxon>Platyhelminthes</taxon>
        <taxon>Trematoda</taxon>
        <taxon>Digenea</taxon>
        <taxon>Strigeidida</taxon>
        <taxon>Schistosomatoidea</taxon>
        <taxon>Schistosomatidae</taxon>
        <taxon>Schistosoma</taxon>
    </lineage>
</organism>
<proteinExistence type="predicted"/>
<evidence type="ECO:0000313" key="4">
    <source>
        <dbReference type="Proteomes" id="UP000277204"/>
    </source>
</evidence>
<dbReference type="PANTHER" id="PTHR13309:SF0">
    <property type="entry name" value="FMR1-INTERACTING PROTEIN NUFIP1"/>
    <property type="match status" value="1"/>
</dbReference>
<dbReference type="GO" id="GO:0003723">
    <property type="term" value="F:RNA binding"/>
    <property type="evidence" value="ECO:0007669"/>
    <property type="project" value="InterPro"/>
</dbReference>
<dbReference type="Proteomes" id="UP000277204">
    <property type="component" value="Unassembled WGS sequence"/>
</dbReference>
<feature type="compositionally biased region" description="Polar residues" evidence="1">
    <location>
        <begin position="191"/>
        <end position="207"/>
    </location>
</feature>
<evidence type="ECO:0000259" key="2">
    <source>
        <dbReference type="Pfam" id="PF10453"/>
    </source>
</evidence>
<name>A0A3P7XBY6_9TREM</name>
<feature type="compositionally biased region" description="Polar residues" evidence="1">
    <location>
        <begin position="239"/>
        <end position="249"/>
    </location>
</feature>
<feature type="region of interest" description="Disordered" evidence="1">
    <location>
        <begin position="169"/>
        <end position="283"/>
    </location>
</feature>
<dbReference type="PANTHER" id="PTHR13309">
    <property type="entry name" value="NUCLEAR FRAGILE X MENTAL RETARDATION PROTEIN INTERACTING PROTEIN 1"/>
    <property type="match status" value="1"/>
</dbReference>